<proteinExistence type="predicted"/>
<accession>A0A1G2FX96</accession>
<evidence type="ECO:0008006" key="3">
    <source>
        <dbReference type="Google" id="ProtNLM"/>
    </source>
</evidence>
<dbReference type="EMBL" id="MHNI01000014">
    <property type="protein sequence ID" value="OGZ42705.1"/>
    <property type="molecule type" value="Genomic_DNA"/>
</dbReference>
<gene>
    <name evidence="1" type="ORF">A2W41_03110</name>
</gene>
<evidence type="ECO:0000313" key="1">
    <source>
        <dbReference type="EMBL" id="OGZ42705.1"/>
    </source>
</evidence>
<dbReference type="AlphaFoldDB" id="A0A1G2FX96"/>
<reference evidence="1 2" key="1">
    <citation type="journal article" date="2016" name="Nat. Commun.">
        <title>Thousands of microbial genomes shed light on interconnected biogeochemical processes in an aquifer system.</title>
        <authorList>
            <person name="Anantharaman K."/>
            <person name="Brown C.T."/>
            <person name="Hug L.A."/>
            <person name="Sharon I."/>
            <person name="Castelle C.J."/>
            <person name="Probst A.J."/>
            <person name="Thomas B.C."/>
            <person name="Singh A."/>
            <person name="Wilkins M.J."/>
            <person name="Karaoz U."/>
            <person name="Brodie E.L."/>
            <person name="Williams K.H."/>
            <person name="Hubbard S.S."/>
            <person name="Banfield J.F."/>
        </authorList>
    </citation>
    <scope>NUCLEOTIDE SEQUENCE [LARGE SCALE GENOMIC DNA]</scope>
</reference>
<dbReference type="Proteomes" id="UP000176700">
    <property type="component" value="Unassembled WGS sequence"/>
</dbReference>
<dbReference type="InterPro" id="IPR029063">
    <property type="entry name" value="SAM-dependent_MTases_sf"/>
</dbReference>
<dbReference type="SUPFAM" id="SSF53335">
    <property type="entry name" value="S-adenosyl-L-methionine-dependent methyltransferases"/>
    <property type="match status" value="1"/>
</dbReference>
<comment type="caution">
    <text evidence="1">The sequence shown here is derived from an EMBL/GenBank/DDBJ whole genome shotgun (WGS) entry which is preliminary data.</text>
</comment>
<sequence>MEEHYEIKYHQLEKDGWWFLARRDIILRLFTEIPKHSSILDIGCSGGVLLLDLAREGFSDTYGIDISKRAIQKCKDQGIENVKVADGRETGYQDGFFDIVIASDTLEHIHNEHKALGEWQRILKTGGIAIIFVPAHMFLWGKHDEINQHIKRYSKADFKNAVQKSGFEIARIGYWNFLLFFSACIAKMLEHLKLKKSGTPEEILTAKGLFHALLFKVLAFENRLIGVGFRFPVGMSLFCVARKK</sequence>
<dbReference type="CDD" id="cd02440">
    <property type="entry name" value="AdoMet_MTases"/>
    <property type="match status" value="1"/>
</dbReference>
<dbReference type="PANTHER" id="PTHR43861">
    <property type="entry name" value="TRANS-ACONITATE 2-METHYLTRANSFERASE-RELATED"/>
    <property type="match status" value="1"/>
</dbReference>
<dbReference type="Gene3D" id="3.40.50.150">
    <property type="entry name" value="Vaccinia Virus protein VP39"/>
    <property type="match status" value="1"/>
</dbReference>
<name>A0A1G2FX96_9BACT</name>
<protein>
    <recommendedName>
        <fullName evidence="3">Methyltransferase type 11 domain-containing protein</fullName>
    </recommendedName>
</protein>
<organism evidence="1 2">
    <name type="scientific">Candidatus Ryanbacteria bacterium RIFCSPHIGHO2_01_45_13</name>
    <dbReference type="NCBI Taxonomy" id="1802112"/>
    <lineage>
        <taxon>Bacteria</taxon>
        <taxon>Candidatus Ryaniibacteriota</taxon>
    </lineage>
</organism>
<dbReference type="Pfam" id="PF13489">
    <property type="entry name" value="Methyltransf_23"/>
    <property type="match status" value="1"/>
</dbReference>
<evidence type="ECO:0000313" key="2">
    <source>
        <dbReference type="Proteomes" id="UP000176700"/>
    </source>
</evidence>